<dbReference type="AlphaFoldDB" id="A0A177N862"/>
<evidence type="ECO:0000313" key="2">
    <source>
        <dbReference type="EMBL" id="OAI13330.1"/>
    </source>
</evidence>
<feature type="coiled-coil region" evidence="1">
    <location>
        <begin position="214"/>
        <end position="308"/>
    </location>
</feature>
<protein>
    <recommendedName>
        <fullName evidence="4">Band 7 domain-containing protein</fullName>
    </recommendedName>
</protein>
<proteinExistence type="predicted"/>
<accession>A0A177N862</accession>
<dbReference type="RefSeq" id="WP_064041515.1">
    <property type="nucleotide sequence ID" value="NZ_LUUJ01000101.1"/>
</dbReference>
<name>A0A177N862_9GAMM</name>
<organism evidence="2 3">
    <name type="scientific">Methylomonas koyamae</name>
    <dbReference type="NCBI Taxonomy" id="702114"/>
    <lineage>
        <taxon>Bacteria</taxon>
        <taxon>Pseudomonadati</taxon>
        <taxon>Pseudomonadota</taxon>
        <taxon>Gammaproteobacteria</taxon>
        <taxon>Methylococcales</taxon>
        <taxon>Methylococcaceae</taxon>
        <taxon>Methylomonas</taxon>
    </lineage>
</organism>
<gene>
    <name evidence="2" type="ORF">A1507_17295</name>
</gene>
<evidence type="ECO:0008006" key="4">
    <source>
        <dbReference type="Google" id="ProtNLM"/>
    </source>
</evidence>
<dbReference type="OrthoDB" id="5565264at2"/>
<reference evidence="2 3" key="1">
    <citation type="submission" date="2016-03" db="EMBL/GenBank/DDBJ databases">
        <authorList>
            <person name="Ploux O."/>
        </authorList>
    </citation>
    <scope>NUCLEOTIDE SEQUENCE [LARGE SCALE GENOMIC DNA]</scope>
    <source>
        <strain evidence="2 3">R-45378</strain>
    </source>
</reference>
<sequence length="353" mass="41183">MNNSLSELDAWLTGSDLQDDVGPDDGYWLAGFDADRQVVLVKLGPYQKLYLRPKQFTRRFYHTLYPLPVESWPFRRQIKLFEDFCTLDLALDLRFQATFDYVLKNAELLPDINAHIRSVYAALVDDAVNLELQGLADGAWLNTGLAEAEKRIAQRINELLAQQQIQCLAVCTLSADFAEFPDVQLGRDAVYVNVLKKTFELNQTKNLELSRQQRLIEEEEIHEKRQQLEHLRRMIDLEQQMQALEAEKQRRLAEDRFEQLTQQLAIEKRLHAEQLQHDTELQEMRFEAELISQEKRQARQRIAESRQLSDQLAHRALLHEQEVLAELRMRQRAQTLMQEHDLAEPTGGEHGEA</sequence>
<evidence type="ECO:0000256" key="1">
    <source>
        <dbReference type="SAM" id="Coils"/>
    </source>
</evidence>
<comment type="caution">
    <text evidence="2">The sequence shown here is derived from an EMBL/GenBank/DDBJ whole genome shotgun (WGS) entry which is preliminary data.</text>
</comment>
<evidence type="ECO:0000313" key="3">
    <source>
        <dbReference type="Proteomes" id="UP000077857"/>
    </source>
</evidence>
<dbReference type="Proteomes" id="UP000077857">
    <property type="component" value="Unassembled WGS sequence"/>
</dbReference>
<dbReference type="EMBL" id="LUUJ01000101">
    <property type="protein sequence ID" value="OAI13330.1"/>
    <property type="molecule type" value="Genomic_DNA"/>
</dbReference>
<keyword evidence="1" id="KW-0175">Coiled coil</keyword>